<proteinExistence type="predicted"/>
<dbReference type="InterPro" id="IPR046345">
    <property type="entry name" value="TraB_PrgY-like"/>
</dbReference>
<reference evidence="2" key="1">
    <citation type="submission" date="2021-01" db="EMBL/GenBank/DDBJ databases">
        <authorList>
            <person name="Corre E."/>
            <person name="Pelletier E."/>
            <person name="Niang G."/>
            <person name="Scheremetjew M."/>
            <person name="Finn R."/>
            <person name="Kale V."/>
            <person name="Holt S."/>
            <person name="Cochrane G."/>
            <person name="Meng A."/>
            <person name="Brown T."/>
            <person name="Cohen L."/>
        </authorList>
    </citation>
    <scope>NUCLEOTIDE SEQUENCE</scope>
    <source>
        <strain evidence="2">SM1012Den-03</strain>
    </source>
</reference>
<dbReference type="Pfam" id="PF01963">
    <property type="entry name" value="TraB_PrgY_gumN"/>
    <property type="match status" value="1"/>
</dbReference>
<feature type="chain" id="PRO_5031325885" description="TraB domain-containing protein" evidence="1">
    <location>
        <begin position="27"/>
        <end position="387"/>
    </location>
</feature>
<name>A0A7S2PKJ9_9STRA</name>
<dbReference type="CDD" id="cd14726">
    <property type="entry name" value="TraB_PrgY-like"/>
    <property type="match status" value="1"/>
</dbReference>
<organism evidence="2">
    <name type="scientific">Skeletonema marinoi</name>
    <dbReference type="NCBI Taxonomy" id="267567"/>
    <lineage>
        <taxon>Eukaryota</taxon>
        <taxon>Sar</taxon>
        <taxon>Stramenopiles</taxon>
        <taxon>Ochrophyta</taxon>
        <taxon>Bacillariophyta</taxon>
        <taxon>Coscinodiscophyceae</taxon>
        <taxon>Thalassiosirophycidae</taxon>
        <taxon>Thalassiosirales</taxon>
        <taxon>Skeletonemataceae</taxon>
        <taxon>Skeletonema</taxon>
        <taxon>Skeletonema marinoi-dohrnii complex</taxon>
    </lineage>
</organism>
<sequence>MATSTQVLLLCSIILASLLCSVSSHAATSLSYSSQTNTEEGWRESLPTKLRDNQGAPLHRVIIQPQAWSKSCTGNATVTIYLLGTSHVSRTSCQDAELLMDHVRPDCLFVELCSQRVGLMLPAHEATPDDGDEKQIHNKQQQRFMSPISHKSAGMFAKIQNDYASKLNVTIGGEFKTAFQSALRQQREFWNSRQNYYLNVNNGIGHPRANRPCAIVLGDRPVRITLLRAWESLRLFGKIKLVLALLWSSIKQPSEKELREWMESILNDRTGKSDLMKKAMDEMAKSFPTLKRVIIDERDEFMVAKIKQTAELLACSTSTDGERVMVAVIGAGHCNGIIEKLLDTKPSPQPEEILPSITRTKRKAEDGFEGSDVVQFDYAYAIETGMI</sequence>
<evidence type="ECO:0000313" key="2">
    <source>
        <dbReference type="EMBL" id="CAD9602770.1"/>
    </source>
</evidence>
<evidence type="ECO:0000256" key="1">
    <source>
        <dbReference type="SAM" id="SignalP"/>
    </source>
</evidence>
<dbReference type="EMBL" id="HBGZ01015323">
    <property type="protein sequence ID" value="CAD9602770.1"/>
    <property type="molecule type" value="Transcribed_RNA"/>
</dbReference>
<keyword evidence="1" id="KW-0732">Signal</keyword>
<protein>
    <recommendedName>
        <fullName evidence="3">TraB domain-containing protein</fullName>
    </recommendedName>
</protein>
<gene>
    <name evidence="2" type="ORF">SMAR0320_LOCUS10931</name>
</gene>
<evidence type="ECO:0008006" key="3">
    <source>
        <dbReference type="Google" id="ProtNLM"/>
    </source>
</evidence>
<dbReference type="AlphaFoldDB" id="A0A7S2PKJ9"/>
<dbReference type="PANTHER" id="PTHR21530:SF7">
    <property type="entry name" value="TRAB DOMAIN-CONTAINING PROTEIN"/>
    <property type="match status" value="1"/>
</dbReference>
<dbReference type="PANTHER" id="PTHR21530">
    <property type="entry name" value="PHEROMONE SHUTDOWN PROTEIN"/>
    <property type="match status" value="1"/>
</dbReference>
<accession>A0A7S2PKJ9</accession>
<dbReference type="InterPro" id="IPR002816">
    <property type="entry name" value="TraB/PrgY/GumN_fam"/>
</dbReference>
<feature type="signal peptide" evidence="1">
    <location>
        <begin position="1"/>
        <end position="26"/>
    </location>
</feature>